<dbReference type="InterPro" id="IPR054447">
    <property type="entry name" value="Gp29-like"/>
</dbReference>
<gene>
    <name evidence="1" type="ORF">SAMN05216516_103252</name>
</gene>
<dbReference type="AlphaFoldDB" id="A0A1I4X4A3"/>
<reference evidence="2" key="1">
    <citation type="submission" date="2016-10" db="EMBL/GenBank/DDBJ databases">
        <authorList>
            <person name="Varghese N."/>
            <person name="Submissions S."/>
        </authorList>
    </citation>
    <scope>NUCLEOTIDE SEQUENCE [LARGE SCALE GENOMIC DNA]</scope>
    <source>
        <strain evidence="2">N6PO6</strain>
    </source>
</reference>
<sequence length="73" mass="8366">MLDNEVYTAIRQQILVQMNDAGFSLPVVAGYQPMKQQQDAHSVFFFLLVRQDVDGRCAAIRWLTTMRTTKKSS</sequence>
<dbReference type="EMBL" id="FOVC01000003">
    <property type="protein sequence ID" value="SFN20059.1"/>
    <property type="molecule type" value="Genomic_DNA"/>
</dbReference>
<evidence type="ECO:0000313" key="1">
    <source>
        <dbReference type="EMBL" id="SFN20059.1"/>
    </source>
</evidence>
<accession>A0A1I4X4A3</accession>
<dbReference type="Pfam" id="PF22756">
    <property type="entry name" value="E217_gp29"/>
    <property type="match status" value="1"/>
</dbReference>
<organism evidence="1 2">
    <name type="scientific">Izhakiella capsodis</name>
    <dbReference type="NCBI Taxonomy" id="1367852"/>
    <lineage>
        <taxon>Bacteria</taxon>
        <taxon>Pseudomonadati</taxon>
        <taxon>Pseudomonadota</taxon>
        <taxon>Gammaproteobacteria</taxon>
        <taxon>Enterobacterales</taxon>
        <taxon>Erwiniaceae</taxon>
        <taxon>Izhakiella</taxon>
    </lineage>
</organism>
<dbReference type="STRING" id="1367852.SAMN05216516_103252"/>
<proteinExistence type="predicted"/>
<name>A0A1I4X4A3_9GAMM</name>
<keyword evidence="2" id="KW-1185">Reference proteome</keyword>
<protein>
    <submittedName>
        <fullName evidence="1">Uncharacterized protein</fullName>
    </submittedName>
</protein>
<evidence type="ECO:0000313" key="2">
    <source>
        <dbReference type="Proteomes" id="UP000242222"/>
    </source>
</evidence>
<dbReference type="Proteomes" id="UP000242222">
    <property type="component" value="Unassembled WGS sequence"/>
</dbReference>